<gene>
    <name evidence="9" type="primary">LDAH</name>
</gene>
<organism evidence="9 10">
    <name type="scientific">Latimeria chalumnae</name>
    <name type="common">Coelacanth</name>
    <dbReference type="NCBI Taxonomy" id="7897"/>
    <lineage>
        <taxon>Eukaryota</taxon>
        <taxon>Metazoa</taxon>
        <taxon>Chordata</taxon>
        <taxon>Craniata</taxon>
        <taxon>Vertebrata</taxon>
        <taxon>Euteleostomi</taxon>
        <taxon>Coelacanthiformes</taxon>
        <taxon>Coelacanthidae</taxon>
        <taxon>Latimeria</taxon>
    </lineage>
</organism>
<dbReference type="GeneTree" id="ENSGT00390000009688"/>
<dbReference type="Pfam" id="PF10230">
    <property type="entry name" value="LIDHydrolase"/>
    <property type="match status" value="1"/>
</dbReference>
<comment type="similarity">
    <text evidence="2">Belongs to the AB hydrolase superfamily. LDAH family.</text>
</comment>
<dbReference type="Gene3D" id="3.40.50.1820">
    <property type="entry name" value="alpha/beta hydrolase"/>
    <property type="match status" value="1"/>
</dbReference>
<reference evidence="10" key="1">
    <citation type="submission" date="2011-08" db="EMBL/GenBank/DDBJ databases">
        <title>The draft genome of Latimeria chalumnae.</title>
        <authorList>
            <person name="Di Palma F."/>
            <person name="Alfoldi J."/>
            <person name="Johnson J."/>
            <person name="Berlin A."/>
            <person name="Gnerre S."/>
            <person name="Jaffe D."/>
            <person name="MacCallum I."/>
            <person name="Young S."/>
            <person name="Walker B.J."/>
            <person name="Lander E."/>
            <person name="Lindblad-Toh K."/>
        </authorList>
    </citation>
    <scope>NUCLEOTIDE SEQUENCE [LARGE SCALE GENOMIC DNA]</scope>
    <source>
        <strain evidence="10">Wild caught</strain>
    </source>
</reference>
<dbReference type="Ensembl" id="ENSLACT00000008214.1">
    <property type="protein sequence ID" value="ENSLACP00000008148.1"/>
    <property type="gene ID" value="ENSLACG00000007216.1"/>
</dbReference>
<dbReference type="EMBL" id="AFYH01106948">
    <property type="status" value="NOT_ANNOTATED_CDS"/>
    <property type="molecule type" value="Genomic_DNA"/>
</dbReference>
<evidence type="ECO:0000256" key="3">
    <source>
        <dbReference type="ARBA" id="ARBA00019242"/>
    </source>
</evidence>
<evidence type="ECO:0000313" key="9">
    <source>
        <dbReference type="Ensembl" id="ENSLACP00000008148.1"/>
    </source>
</evidence>
<evidence type="ECO:0000256" key="8">
    <source>
        <dbReference type="ARBA" id="ARBA00049527"/>
    </source>
</evidence>
<dbReference type="EC" id="3.1.1.13" evidence="7"/>
<dbReference type="HOGENOM" id="CLU_018394_2_1_1"/>
<evidence type="ECO:0000256" key="1">
    <source>
        <dbReference type="ARBA" id="ARBA00004502"/>
    </source>
</evidence>
<dbReference type="InParanoid" id="H3AES7"/>
<protein>
    <recommendedName>
        <fullName evidence="3">Lipid droplet-associated hydrolase</fullName>
        <ecNumber evidence="7">3.1.1.13</ecNumber>
    </recommendedName>
    <alternativeName>
        <fullName evidence="6">Lipid droplet-associated serine hydrolase</fullName>
    </alternativeName>
</protein>
<dbReference type="SUPFAM" id="SSF53474">
    <property type="entry name" value="alpha/beta-Hydrolases"/>
    <property type="match status" value="1"/>
</dbReference>
<evidence type="ECO:0000256" key="7">
    <source>
        <dbReference type="ARBA" id="ARBA00039150"/>
    </source>
</evidence>
<sequence length="171" mass="19490">VLKSLLLFPTIEHMAQSPQGKILTPVLCRLRYVIYVPVYMLSFLPESIKASMVRFVLQGLQSLDETTVSATVNLFNVGCLANAMYMGSQEMMQVLDRDSTTIKNCLDKLIFYYGATDHWCPVEYYEDIKKEFPDGDIRLCKKNICHAFVLDASEEMAAMIADWLHTDLANF</sequence>
<dbReference type="EMBL" id="AFYH01106945">
    <property type="status" value="NOT_ANNOTATED_CDS"/>
    <property type="molecule type" value="Genomic_DNA"/>
</dbReference>
<evidence type="ECO:0000256" key="2">
    <source>
        <dbReference type="ARBA" id="ARBA00008300"/>
    </source>
</evidence>
<keyword evidence="4" id="KW-0551">Lipid droplet</keyword>
<dbReference type="EMBL" id="AFYH01106946">
    <property type="status" value="NOT_ANNOTATED_CDS"/>
    <property type="molecule type" value="Genomic_DNA"/>
</dbReference>
<keyword evidence="5" id="KW-0378">Hydrolase</keyword>
<evidence type="ECO:0000256" key="4">
    <source>
        <dbReference type="ARBA" id="ARBA00022677"/>
    </source>
</evidence>
<dbReference type="EMBL" id="AFYH01106947">
    <property type="status" value="NOT_ANNOTATED_CDS"/>
    <property type="molecule type" value="Genomic_DNA"/>
</dbReference>
<dbReference type="STRING" id="7897.ENSLACP00000008148"/>
<dbReference type="AlphaFoldDB" id="H3AES7"/>
<dbReference type="Bgee" id="ENSLACG00000007216">
    <property type="expression patterns" value="Expressed in pelvic fin"/>
</dbReference>
<dbReference type="GO" id="GO:0004771">
    <property type="term" value="F:sterol ester esterase activity"/>
    <property type="evidence" value="ECO:0007669"/>
    <property type="project" value="UniProtKB-EC"/>
</dbReference>
<keyword evidence="10" id="KW-1185">Reference proteome</keyword>
<reference evidence="9" key="3">
    <citation type="submission" date="2025-09" db="UniProtKB">
        <authorList>
            <consortium name="Ensembl"/>
        </authorList>
    </citation>
    <scope>IDENTIFICATION</scope>
</reference>
<evidence type="ECO:0000256" key="6">
    <source>
        <dbReference type="ARBA" id="ARBA00031924"/>
    </source>
</evidence>
<dbReference type="OMA" id="KNICHAF"/>
<evidence type="ECO:0000313" key="10">
    <source>
        <dbReference type="Proteomes" id="UP000008672"/>
    </source>
</evidence>
<reference evidence="9" key="2">
    <citation type="submission" date="2025-08" db="UniProtKB">
        <authorList>
            <consortium name="Ensembl"/>
        </authorList>
    </citation>
    <scope>IDENTIFICATION</scope>
</reference>
<accession>H3AES7</accession>
<name>H3AES7_LATCH</name>
<comment type="catalytic activity">
    <reaction evidence="8">
        <text>a cholesterol ester + H2O = cholesterol + a fatty acid + H(+)</text>
        <dbReference type="Rhea" id="RHEA:36403"/>
        <dbReference type="ChEBI" id="CHEBI:15377"/>
        <dbReference type="ChEBI" id="CHEBI:15378"/>
        <dbReference type="ChEBI" id="CHEBI:16113"/>
        <dbReference type="ChEBI" id="CHEBI:17002"/>
        <dbReference type="ChEBI" id="CHEBI:28868"/>
        <dbReference type="EC" id="3.1.1.13"/>
    </reaction>
    <physiologicalReaction direction="left-to-right" evidence="8">
        <dbReference type="Rhea" id="RHEA:36404"/>
    </physiologicalReaction>
</comment>
<dbReference type="GO" id="GO:0005811">
    <property type="term" value="C:lipid droplet"/>
    <property type="evidence" value="ECO:0007669"/>
    <property type="project" value="UniProtKB-SubCell"/>
</dbReference>
<dbReference type="GO" id="GO:0019915">
    <property type="term" value="P:lipid storage"/>
    <property type="evidence" value="ECO:0007669"/>
    <property type="project" value="InterPro"/>
</dbReference>
<proteinExistence type="inferred from homology"/>
<dbReference type="eggNOG" id="KOG3975">
    <property type="taxonomic scope" value="Eukaryota"/>
</dbReference>
<dbReference type="InterPro" id="IPR029058">
    <property type="entry name" value="AB_hydrolase_fold"/>
</dbReference>
<dbReference type="InterPro" id="IPR019363">
    <property type="entry name" value="LDAH"/>
</dbReference>
<dbReference type="PANTHER" id="PTHR13390">
    <property type="entry name" value="LIPASE"/>
    <property type="match status" value="1"/>
</dbReference>
<dbReference type="FunCoup" id="H3AES7">
    <property type="interactions" value="485"/>
</dbReference>
<evidence type="ECO:0000256" key="5">
    <source>
        <dbReference type="ARBA" id="ARBA00022801"/>
    </source>
</evidence>
<comment type="subcellular location">
    <subcellularLocation>
        <location evidence="1">Lipid droplet</location>
    </subcellularLocation>
</comment>
<dbReference type="Proteomes" id="UP000008672">
    <property type="component" value="Unassembled WGS sequence"/>
</dbReference>
<dbReference type="PANTHER" id="PTHR13390:SF0">
    <property type="entry name" value="LIPID DROPLET-ASSOCIATED HYDROLASE"/>
    <property type="match status" value="1"/>
</dbReference>